<evidence type="ECO:0000256" key="6">
    <source>
        <dbReference type="ARBA" id="ARBA00022989"/>
    </source>
</evidence>
<dbReference type="PIRSF" id="PIRSF007871">
    <property type="entry name" value="Cox20"/>
    <property type="match status" value="1"/>
</dbReference>
<feature type="region of interest" description="Disordered" evidence="10">
    <location>
        <begin position="1"/>
        <end position="31"/>
    </location>
</feature>
<dbReference type="Pfam" id="PF12597">
    <property type="entry name" value="Cox20"/>
    <property type="match status" value="1"/>
</dbReference>
<dbReference type="PANTHER" id="PTHR31586">
    <property type="entry name" value="CYTOCHROME C OXIDASE PROTEIN 20"/>
    <property type="match status" value="1"/>
</dbReference>
<sequence length="185" mass="21538">MGWLPSFKSNSTPQQQQEPQQEKPLTNYSPGQKILLQDTKPHFNDPATAQQTKPVIDSQTFKQAWNTLSWKEFTPEKLTEIPCFRDAGMVGFSSLFVVGSLMFIYHKNPMKATNWGLGSLLLGSMVGWEQCRLKRKHSFEIAQLAINTVKSKERPMMKKVQHDERLVKQWEAKSEKENKSWYKFW</sequence>
<evidence type="ECO:0000313" key="12">
    <source>
        <dbReference type="Proteomes" id="UP000001640"/>
    </source>
</evidence>
<dbReference type="FunCoup" id="G0VBM7">
    <property type="interactions" value="279"/>
</dbReference>
<evidence type="ECO:0000256" key="10">
    <source>
        <dbReference type="SAM" id="MobiDB-lite"/>
    </source>
</evidence>
<keyword evidence="6" id="KW-1133">Transmembrane helix</keyword>
<keyword evidence="5 9" id="KW-0999">Mitochondrion inner membrane</keyword>
<reference key="2">
    <citation type="submission" date="2011-08" db="EMBL/GenBank/DDBJ databases">
        <title>Genome sequence of Naumovozyma castellii.</title>
        <authorList>
            <person name="Gordon J.L."/>
            <person name="Armisen D."/>
            <person name="Proux-Wera E."/>
            <person name="OhEigeartaigh S.S."/>
            <person name="Byrne K.P."/>
            <person name="Wolfe K.H."/>
        </authorList>
    </citation>
    <scope>NUCLEOTIDE SEQUENCE</scope>
    <source>
        <strain>Type strain:CBS 4309</strain>
    </source>
</reference>
<dbReference type="eggNOG" id="ENOG502S3BD">
    <property type="taxonomic scope" value="Eukaryota"/>
</dbReference>
<proteinExistence type="inferred from homology"/>
<dbReference type="InterPro" id="IPR022533">
    <property type="entry name" value="Cox20"/>
</dbReference>
<evidence type="ECO:0000256" key="1">
    <source>
        <dbReference type="ARBA" id="ARBA00004273"/>
    </source>
</evidence>
<evidence type="ECO:0000256" key="9">
    <source>
        <dbReference type="PIRNR" id="PIRNR007871"/>
    </source>
</evidence>
<keyword evidence="12" id="KW-1185">Reference proteome</keyword>
<evidence type="ECO:0000256" key="3">
    <source>
        <dbReference type="ARBA" id="ARBA00017689"/>
    </source>
</evidence>
<dbReference type="OrthoDB" id="14603at2759"/>
<evidence type="ECO:0000256" key="4">
    <source>
        <dbReference type="ARBA" id="ARBA00022692"/>
    </source>
</evidence>
<dbReference type="InParanoid" id="G0VBM7"/>
<reference evidence="11 12" key="1">
    <citation type="journal article" date="2011" name="Proc. Natl. Acad. Sci. U.S.A.">
        <title>Evolutionary erosion of yeast sex chromosomes by mating-type switching accidents.</title>
        <authorList>
            <person name="Gordon J.L."/>
            <person name="Armisen D."/>
            <person name="Proux-Wera E."/>
            <person name="Oheigeartaigh S.S."/>
            <person name="Byrne K.P."/>
            <person name="Wolfe K.H."/>
        </authorList>
    </citation>
    <scope>NUCLEOTIDE SEQUENCE [LARGE SCALE GENOMIC DNA]</scope>
    <source>
        <strain evidence="12">ATCC 76901 / BCRC 22586 / CBS 4309 / NBRC 1992 / NRRL Y-12630</strain>
    </source>
</reference>
<evidence type="ECO:0000313" key="11">
    <source>
        <dbReference type="EMBL" id="CCC68353.1"/>
    </source>
</evidence>
<protein>
    <recommendedName>
        <fullName evidence="3 9">Cytochrome c oxidase assembly protein COX20, mitochondrial</fullName>
    </recommendedName>
</protein>
<evidence type="ECO:0000256" key="7">
    <source>
        <dbReference type="ARBA" id="ARBA00023128"/>
    </source>
</evidence>
<dbReference type="PANTHER" id="PTHR31586:SF1">
    <property type="entry name" value="CYTOCHROME C OXIDASE ASSEMBLY PROTEIN COX20, MITOCHONDRIAL"/>
    <property type="match status" value="1"/>
</dbReference>
<keyword evidence="8 9" id="KW-0472">Membrane</keyword>
<dbReference type="HOGENOM" id="CLU_125578_0_0_1"/>
<comment type="subcellular location">
    <subcellularLocation>
        <location evidence="1 9">Mitochondrion inner membrane</location>
    </subcellularLocation>
</comment>
<keyword evidence="7 9" id="KW-0496">Mitochondrion</keyword>
<dbReference type="GO" id="GO:0005743">
    <property type="term" value="C:mitochondrial inner membrane"/>
    <property type="evidence" value="ECO:0007669"/>
    <property type="project" value="UniProtKB-SubCell"/>
</dbReference>
<dbReference type="Proteomes" id="UP000001640">
    <property type="component" value="Chromosome 2"/>
</dbReference>
<comment type="function">
    <text evidence="9">Involved in the assembly of the cytochrome c oxidase complex.</text>
</comment>
<dbReference type="GO" id="GO:0043069">
    <property type="term" value="P:negative regulation of programmed cell death"/>
    <property type="evidence" value="ECO:0007669"/>
    <property type="project" value="EnsemblFungi"/>
</dbReference>
<dbReference type="AlphaFoldDB" id="G0VBM7"/>
<evidence type="ECO:0000256" key="8">
    <source>
        <dbReference type="ARBA" id="ARBA00023136"/>
    </source>
</evidence>
<dbReference type="RefSeq" id="XP_003674727.1">
    <property type="nucleotide sequence ID" value="XM_003674679.1"/>
</dbReference>
<organism evidence="11 12">
    <name type="scientific">Naumovozyma castellii</name>
    <name type="common">Yeast</name>
    <name type="synonym">Saccharomyces castellii</name>
    <dbReference type="NCBI Taxonomy" id="27288"/>
    <lineage>
        <taxon>Eukaryota</taxon>
        <taxon>Fungi</taxon>
        <taxon>Dikarya</taxon>
        <taxon>Ascomycota</taxon>
        <taxon>Saccharomycotina</taxon>
        <taxon>Saccharomycetes</taxon>
        <taxon>Saccharomycetales</taxon>
        <taxon>Saccharomycetaceae</taxon>
        <taxon>Naumovozyma</taxon>
    </lineage>
</organism>
<name>G0VBM7_NAUCA</name>
<gene>
    <name evidence="11" type="primary">NCAS0B02690</name>
    <name evidence="11" type="ordered locus">NCAS_0B02690</name>
</gene>
<comment type="similarity">
    <text evidence="2 9">Belongs to the COX20 family.</text>
</comment>
<keyword evidence="4" id="KW-0812">Transmembrane</keyword>
<dbReference type="GO" id="GO:0051082">
    <property type="term" value="F:unfolded protein binding"/>
    <property type="evidence" value="ECO:0007669"/>
    <property type="project" value="EnsemblFungi"/>
</dbReference>
<evidence type="ECO:0000256" key="5">
    <source>
        <dbReference type="ARBA" id="ARBA00022792"/>
    </source>
</evidence>
<evidence type="ECO:0000256" key="2">
    <source>
        <dbReference type="ARBA" id="ARBA00009575"/>
    </source>
</evidence>
<dbReference type="OMA" id="IVGWEQC"/>
<dbReference type="GeneID" id="96901913"/>
<dbReference type="EMBL" id="HE576753">
    <property type="protein sequence ID" value="CCC68353.1"/>
    <property type="molecule type" value="Genomic_DNA"/>
</dbReference>
<dbReference type="KEGG" id="ncs:NCAS_0B02690"/>
<accession>G0VBM7</accession>
<dbReference type="GO" id="GO:0033617">
    <property type="term" value="P:mitochondrial respiratory chain complex IV assembly"/>
    <property type="evidence" value="ECO:0007669"/>
    <property type="project" value="EnsemblFungi"/>
</dbReference>